<gene>
    <name evidence="2" type="ORF">HAX54_024597</name>
</gene>
<evidence type="ECO:0000313" key="3">
    <source>
        <dbReference type="Proteomes" id="UP000823775"/>
    </source>
</evidence>
<organism evidence="2 3">
    <name type="scientific">Datura stramonium</name>
    <name type="common">Jimsonweed</name>
    <name type="synonym">Common thornapple</name>
    <dbReference type="NCBI Taxonomy" id="4076"/>
    <lineage>
        <taxon>Eukaryota</taxon>
        <taxon>Viridiplantae</taxon>
        <taxon>Streptophyta</taxon>
        <taxon>Embryophyta</taxon>
        <taxon>Tracheophyta</taxon>
        <taxon>Spermatophyta</taxon>
        <taxon>Magnoliopsida</taxon>
        <taxon>eudicotyledons</taxon>
        <taxon>Gunneridae</taxon>
        <taxon>Pentapetalae</taxon>
        <taxon>asterids</taxon>
        <taxon>lamiids</taxon>
        <taxon>Solanales</taxon>
        <taxon>Solanaceae</taxon>
        <taxon>Solanoideae</taxon>
        <taxon>Datureae</taxon>
        <taxon>Datura</taxon>
    </lineage>
</organism>
<dbReference type="Proteomes" id="UP000823775">
    <property type="component" value="Unassembled WGS sequence"/>
</dbReference>
<proteinExistence type="predicted"/>
<comment type="caution">
    <text evidence="2">The sequence shown here is derived from an EMBL/GenBank/DDBJ whole genome shotgun (WGS) entry which is preliminary data.</text>
</comment>
<feature type="compositionally biased region" description="Low complexity" evidence="1">
    <location>
        <begin position="97"/>
        <end position="109"/>
    </location>
</feature>
<evidence type="ECO:0000256" key="1">
    <source>
        <dbReference type="SAM" id="MobiDB-lite"/>
    </source>
</evidence>
<name>A0ABS8UYE2_DATST</name>
<keyword evidence="3" id="KW-1185">Reference proteome</keyword>
<evidence type="ECO:0000313" key="2">
    <source>
        <dbReference type="EMBL" id="MCD9639851.1"/>
    </source>
</evidence>
<protein>
    <submittedName>
        <fullName evidence="2">Uncharacterized protein</fullName>
    </submittedName>
</protein>
<dbReference type="EMBL" id="JACEIK010002997">
    <property type="protein sequence ID" value="MCD9639851.1"/>
    <property type="molecule type" value="Genomic_DNA"/>
</dbReference>
<feature type="region of interest" description="Disordered" evidence="1">
    <location>
        <begin position="78"/>
        <end position="109"/>
    </location>
</feature>
<reference evidence="2 3" key="1">
    <citation type="journal article" date="2021" name="BMC Genomics">
        <title>Datura genome reveals duplications of psychoactive alkaloid biosynthetic genes and high mutation rate following tissue culture.</title>
        <authorList>
            <person name="Rajewski A."/>
            <person name="Carter-House D."/>
            <person name="Stajich J."/>
            <person name="Litt A."/>
        </authorList>
    </citation>
    <scope>NUCLEOTIDE SEQUENCE [LARGE SCALE GENOMIC DNA]</scope>
    <source>
        <strain evidence="2">AR-01</strain>
    </source>
</reference>
<accession>A0ABS8UYE2</accession>
<sequence length="241" mass="26107">MTAAALTQPPTELQPIEIINGEPTIVFKSSDIEGDIKEKILQYALAEKFSHGRPIMTELRKFFPQQLKIKGACNIDASSSGTNNNEKVQENELTLPNGSVSVVNGKNGNSVDQVEKVGQTLDKRGHKIGNTTGENNASEDGDVQVVGALNNDNFVDPGHVKEVREYSSGIKKNFVVDGVIKTTPCDDIPVQTIASQPENLKMVVASKIHDRQVQIAASKHGEKTNDLQVENFSSDENAIGN</sequence>
<feature type="compositionally biased region" description="Polar residues" evidence="1">
    <location>
        <begin position="78"/>
        <end position="96"/>
    </location>
</feature>